<accession>A0A5C3N2H0</accession>
<gene>
    <name evidence="1" type="ORF">OE88DRAFT_1644752</name>
</gene>
<reference evidence="1 2" key="1">
    <citation type="journal article" date="2019" name="Nat. Ecol. Evol.">
        <title>Megaphylogeny resolves global patterns of mushroom evolution.</title>
        <authorList>
            <person name="Varga T."/>
            <person name="Krizsan K."/>
            <person name="Foldi C."/>
            <person name="Dima B."/>
            <person name="Sanchez-Garcia M."/>
            <person name="Sanchez-Ramirez S."/>
            <person name="Szollosi G.J."/>
            <person name="Szarkandi J.G."/>
            <person name="Papp V."/>
            <person name="Albert L."/>
            <person name="Andreopoulos W."/>
            <person name="Angelini C."/>
            <person name="Antonin V."/>
            <person name="Barry K.W."/>
            <person name="Bougher N.L."/>
            <person name="Buchanan P."/>
            <person name="Buyck B."/>
            <person name="Bense V."/>
            <person name="Catcheside P."/>
            <person name="Chovatia M."/>
            <person name="Cooper J."/>
            <person name="Damon W."/>
            <person name="Desjardin D."/>
            <person name="Finy P."/>
            <person name="Geml J."/>
            <person name="Haridas S."/>
            <person name="Hughes K."/>
            <person name="Justo A."/>
            <person name="Karasinski D."/>
            <person name="Kautmanova I."/>
            <person name="Kiss B."/>
            <person name="Kocsube S."/>
            <person name="Kotiranta H."/>
            <person name="LaButti K.M."/>
            <person name="Lechner B.E."/>
            <person name="Liimatainen K."/>
            <person name="Lipzen A."/>
            <person name="Lukacs Z."/>
            <person name="Mihaltcheva S."/>
            <person name="Morgado L.N."/>
            <person name="Niskanen T."/>
            <person name="Noordeloos M.E."/>
            <person name="Ohm R.A."/>
            <person name="Ortiz-Santana B."/>
            <person name="Ovrebo C."/>
            <person name="Racz N."/>
            <person name="Riley R."/>
            <person name="Savchenko A."/>
            <person name="Shiryaev A."/>
            <person name="Soop K."/>
            <person name="Spirin V."/>
            <person name="Szebenyi C."/>
            <person name="Tomsovsky M."/>
            <person name="Tulloss R.E."/>
            <person name="Uehling J."/>
            <person name="Grigoriev I.V."/>
            <person name="Vagvolgyi C."/>
            <person name="Papp T."/>
            <person name="Martin F.M."/>
            <person name="Miettinen O."/>
            <person name="Hibbett D.S."/>
            <person name="Nagy L.G."/>
        </authorList>
    </citation>
    <scope>NUCLEOTIDE SEQUENCE [LARGE SCALE GENOMIC DNA]</scope>
    <source>
        <strain evidence="1 2">OMC1185</strain>
    </source>
</reference>
<keyword evidence="2" id="KW-1185">Reference proteome</keyword>
<proteinExistence type="predicted"/>
<protein>
    <submittedName>
        <fullName evidence="1">Uncharacterized protein</fullName>
    </submittedName>
</protein>
<sequence>MVHTKFPVTSHFNRHIACLPLGYWALSKHQPSVAAHPIPQHRPLVIIPNFTILLHFLYVNEPSALLRSQIRMQPGPCLPLSLWAAINPQAFPTAYDTSGPHPSLNNTIFYRHSVVAILSGSTTPLHSCGPKSECNLASPFSPGKRPVYAPALPNPKATWPMPAPYFIWGDIHKSQQDVRHKAEEGLLEVLYWQGNLWDYTNHITIHCGIHKSLDGDPNEPDHITASFCNQIGKRLATCHYYPLTKTASFRPKRRQNRRRFPNN</sequence>
<organism evidence="1 2">
    <name type="scientific">Heliocybe sulcata</name>
    <dbReference type="NCBI Taxonomy" id="5364"/>
    <lineage>
        <taxon>Eukaryota</taxon>
        <taxon>Fungi</taxon>
        <taxon>Dikarya</taxon>
        <taxon>Basidiomycota</taxon>
        <taxon>Agaricomycotina</taxon>
        <taxon>Agaricomycetes</taxon>
        <taxon>Gloeophyllales</taxon>
        <taxon>Gloeophyllaceae</taxon>
        <taxon>Heliocybe</taxon>
    </lineage>
</organism>
<dbReference type="EMBL" id="ML213511">
    <property type="protein sequence ID" value="TFK51255.1"/>
    <property type="molecule type" value="Genomic_DNA"/>
</dbReference>
<dbReference type="Proteomes" id="UP000305948">
    <property type="component" value="Unassembled WGS sequence"/>
</dbReference>
<evidence type="ECO:0000313" key="1">
    <source>
        <dbReference type="EMBL" id="TFK51255.1"/>
    </source>
</evidence>
<dbReference type="AlphaFoldDB" id="A0A5C3N2H0"/>
<evidence type="ECO:0000313" key="2">
    <source>
        <dbReference type="Proteomes" id="UP000305948"/>
    </source>
</evidence>
<name>A0A5C3N2H0_9AGAM</name>